<evidence type="ECO:0000256" key="5">
    <source>
        <dbReference type="ARBA" id="ARBA00023136"/>
    </source>
</evidence>
<comment type="subcellular location">
    <subcellularLocation>
        <location evidence="1">Cell membrane</location>
    </subcellularLocation>
</comment>
<dbReference type="STRING" id="743721.Psesu_0996"/>
<evidence type="ECO:0000313" key="10">
    <source>
        <dbReference type="EMBL" id="ADV26846.1"/>
    </source>
</evidence>
<feature type="domain" description="YknX-like C-terminal permuted SH3-like" evidence="9">
    <location>
        <begin position="309"/>
        <end position="377"/>
    </location>
</feature>
<dbReference type="Pfam" id="PF25917">
    <property type="entry name" value="BSH_RND"/>
    <property type="match status" value="1"/>
</dbReference>
<dbReference type="AlphaFoldDB" id="E6WRP7"/>
<proteinExistence type="inferred from homology"/>
<dbReference type="HOGENOM" id="CLU_018816_2_0_6"/>
<dbReference type="InterPro" id="IPR058624">
    <property type="entry name" value="MdtA-like_HH"/>
</dbReference>
<feature type="domain" description="Multidrug resistance protein MdtA-like barrel-sandwich hybrid" evidence="7">
    <location>
        <begin position="74"/>
        <end position="217"/>
    </location>
</feature>
<dbReference type="KEGG" id="psu:Psesu_0996"/>
<evidence type="ECO:0000256" key="3">
    <source>
        <dbReference type="ARBA" id="ARBA00022475"/>
    </source>
</evidence>
<evidence type="ECO:0000256" key="2">
    <source>
        <dbReference type="ARBA" id="ARBA00009477"/>
    </source>
</evidence>
<dbReference type="RefSeq" id="WP_013534676.1">
    <property type="nucleotide sequence ID" value="NC_014924.1"/>
</dbReference>
<dbReference type="InterPro" id="IPR006143">
    <property type="entry name" value="RND_pump_MFP"/>
</dbReference>
<feature type="domain" description="Multidrug resistance protein MdtA-like alpha-helical hairpin" evidence="6">
    <location>
        <begin position="115"/>
        <end position="184"/>
    </location>
</feature>
<dbReference type="Pfam" id="PF25989">
    <property type="entry name" value="YknX_C"/>
    <property type="match status" value="1"/>
</dbReference>
<keyword evidence="4" id="KW-0997">Cell inner membrane</keyword>
<accession>E6WRP7</accession>
<dbReference type="eggNOG" id="COG0845">
    <property type="taxonomic scope" value="Bacteria"/>
</dbReference>
<gene>
    <name evidence="10" type="ordered locus">Psesu_0996</name>
</gene>
<dbReference type="EMBL" id="CP002446">
    <property type="protein sequence ID" value="ADV26846.1"/>
    <property type="molecule type" value="Genomic_DNA"/>
</dbReference>
<evidence type="ECO:0000256" key="4">
    <source>
        <dbReference type="ARBA" id="ARBA00022519"/>
    </source>
</evidence>
<evidence type="ECO:0000313" key="11">
    <source>
        <dbReference type="Proteomes" id="UP000008632"/>
    </source>
</evidence>
<dbReference type="Gene3D" id="2.40.30.170">
    <property type="match status" value="1"/>
</dbReference>
<comment type="similarity">
    <text evidence="2">Belongs to the membrane fusion protein (MFP) (TC 8.A.1) family.</text>
</comment>
<feature type="domain" description="Multidrug resistance protein MdtA-like beta-barrel" evidence="8">
    <location>
        <begin position="221"/>
        <end position="304"/>
    </location>
</feature>
<dbReference type="PANTHER" id="PTHR30469:SF12">
    <property type="entry name" value="MULTIDRUG RESISTANCE PROTEIN MDTA"/>
    <property type="match status" value="1"/>
</dbReference>
<dbReference type="Pfam" id="PF25876">
    <property type="entry name" value="HH_MFP_RND"/>
    <property type="match status" value="1"/>
</dbReference>
<organism evidence="10 11">
    <name type="scientific">Pseudoxanthomonas suwonensis (strain 11-1)</name>
    <dbReference type="NCBI Taxonomy" id="743721"/>
    <lineage>
        <taxon>Bacteria</taxon>
        <taxon>Pseudomonadati</taxon>
        <taxon>Pseudomonadota</taxon>
        <taxon>Gammaproteobacteria</taxon>
        <taxon>Lysobacterales</taxon>
        <taxon>Lysobacteraceae</taxon>
        <taxon>Pseudoxanthomonas</taxon>
    </lineage>
</organism>
<dbReference type="OrthoDB" id="9783047at2"/>
<keyword evidence="3" id="KW-1003">Cell membrane</keyword>
<dbReference type="Proteomes" id="UP000008632">
    <property type="component" value="Chromosome"/>
</dbReference>
<keyword evidence="5" id="KW-0472">Membrane</keyword>
<dbReference type="GO" id="GO:0015562">
    <property type="term" value="F:efflux transmembrane transporter activity"/>
    <property type="evidence" value="ECO:0007669"/>
    <property type="project" value="TreeGrafter"/>
</dbReference>
<sequence length="407" mass="43868">MKKLPRPVKALLAIGLVLALVLLWRGCAGKEEQGPQGGRGGWGQWPPTPVRVATATRGPLDLEIKALGTVTPLRTVTVRPRVEGELLRIAFEEGQQVRAGQLLAEIDPAEFRVRLAQAEGSQKQNLAELENTRIQLKRFRDLAGANYVSAQEVSDLQARVRQFEGRRDSDQAAVDEARLQLEYTRIVAPIDGRIGLRTVDVGNLVRTGDSDGIATITQTRPISVVFALPEGVLPSVQAAVREGQALSVQAWDRDERQPLATGSLSSLDNRIDVQTGTLRLRALFQNQDESLFPNQSVNVRLRLGSADVVSIPDAAVQFGNRGTYVYVVGEEDTASVRDVKLGASHQGRVAVLEGLEDGERVVLEGLDRLREGGKVQVVDADGVPTDAVDADAGDKAAAGEHKAAAAR</sequence>
<protein>
    <submittedName>
        <fullName evidence="10">Efflux transporter, RND family, MFP subunit</fullName>
    </submittedName>
</protein>
<dbReference type="GO" id="GO:1990281">
    <property type="term" value="C:efflux pump complex"/>
    <property type="evidence" value="ECO:0007669"/>
    <property type="project" value="TreeGrafter"/>
</dbReference>
<evidence type="ECO:0000259" key="9">
    <source>
        <dbReference type="Pfam" id="PF25989"/>
    </source>
</evidence>
<keyword evidence="11" id="KW-1185">Reference proteome</keyword>
<name>E6WRP7_PSEUU</name>
<evidence type="ECO:0000256" key="1">
    <source>
        <dbReference type="ARBA" id="ARBA00004236"/>
    </source>
</evidence>
<dbReference type="Gene3D" id="2.40.420.20">
    <property type="match status" value="1"/>
</dbReference>
<dbReference type="Gene3D" id="1.10.287.470">
    <property type="entry name" value="Helix hairpin bin"/>
    <property type="match status" value="1"/>
</dbReference>
<reference evidence="10 11" key="1">
    <citation type="submission" date="2011-01" db="EMBL/GenBank/DDBJ databases">
        <title>Complete sequence of Pseudoxanthomonas suwonensis 11-1.</title>
        <authorList>
            <consortium name="US DOE Joint Genome Institute"/>
            <person name="Lucas S."/>
            <person name="Copeland A."/>
            <person name="Lapidus A."/>
            <person name="Cheng J.-F."/>
            <person name="Goodwin L."/>
            <person name="Pitluck S."/>
            <person name="Teshima H."/>
            <person name="Detter J.C."/>
            <person name="Han C."/>
            <person name="Tapia R."/>
            <person name="Land M."/>
            <person name="Hauser L."/>
            <person name="Kyrpides N."/>
            <person name="Ivanova N."/>
            <person name="Ovchinnikova G."/>
            <person name="Siebers A.K."/>
            <person name="Allgaier M."/>
            <person name="Thelen M.P."/>
            <person name="Hugenholtz P."/>
            <person name="Gladden J."/>
            <person name="Woyke T."/>
        </authorList>
    </citation>
    <scope>NUCLEOTIDE SEQUENCE [LARGE SCALE GENOMIC DNA]</scope>
    <source>
        <strain evidence="11">11-1</strain>
    </source>
</reference>
<dbReference type="NCBIfam" id="TIGR01730">
    <property type="entry name" value="RND_mfp"/>
    <property type="match status" value="1"/>
</dbReference>
<dbReference type="PANTHER" id="PTHR30469">
    <property type="entry name" value="MULTIDRUG RESISTANCE PROTEIN MDTA"/>
    <property type="match status" value="1"/>
</dbReference>
<dbReference type="InterPro" id="IPR058626">
    <property type="entry name" value="MdtA-like_b-barrel"/>
</dbReference>
<dbReference type="Gene3D" id="2.40.50.100">
    <property type="match status" value="1"/>
</dbReference>
<dbReference type="SUPFAM" id="SSF111369">
    <property type="entry name" value="HlyD-like secretion proteins"/>
    <property type="match status" value="1"/>
</dbReference>
<evidence type="ECO:0000259" key="7">
    <source>
        <dbReference type="Pfam" id="PF25917"/>
    </source>
</evidence>
<dbReference type="InterPro" id="IPR058625">
    <property type="entry name" value="MdtA-like_BSH"/>
</dbReference>
<evidence type="ECO:0000259" key="8">
    <source>
        <dbReference type="Pfam" id="PF25944"/>
    </source>
</evidence>
<dbReference type="Pfam" id="PF25944">
    <property type="entry name" value="Beta-barrel_RND"/>
    <property type="match status" value="1"/>
</dbReference>
<evidence type="ECO:0000259" key="6">
    <source>
        <dbReference type="Pfam" id="PF25876"/>
    </source>
</evidence>
<dbReference type="InterPro" id="IPR058637">
    <property type="entry name" value="YknX-like_C"/>
</dbReference>